<dbReference type="Pfam" id="PF07581">
    <property type="entry name" value="Glug"/>
    <property type="match status" value="2"/>
</dbReference>
<name>X1QNU3_9ZZZZ</name>
<reference evidence="2" key="1">
    <citation type="journal article" date="2014" name="Front. Microbiol.">
        <title>High frequency of phylogenetically diverse reductive dehalogenase-homologous genes in deep subseafloor sedimentary metagenomes.</title>
        <authorList>
            <person name="Kawai M."/>
            <person name="Futagami T."/>
            <person name="Toyoda A."/>
            <person name="Takaki Y."/>
            <person name="Nishi S."/>
            <person name="Hori S."/>
            <person name="Arai W."/>
            <person name="Tsubouchi T."/>
            <person name="Morono Y."/>
            <person name="Uchiyama I."/>
            <person name="Ito T."/>
            <person name="Fujiyama A."/>
            <person name="Inagaki F."/>
            <person name="Takami H."/>
        </authorList>
    </citation>
    <scope>NUCLEOTIDE SEQUENCE</scope>
    <source>
        <strain evidence="2">Expedition CK06-06</strain>
    </source>
</reference>
<feature type="domain" description="GLUG" evidence="1">
    <location>
        <begin position="3"/>
        <end position="26"/>
    </location>
</feature>
<evidence type="ECO:0000313" key="2">
    <source>
        <dbReference type="EMBL" id="GAI69913.1"/>
    </source>
</evidence>
<feature type="domain" description="GLUG" evidence="1">
    <location>
        <begin position="27"/>
        <end position="52"/>
    </location>
</feature>
<comment type="caution">
    <text evidence="2">The sequence shown here is derived from an EMBL/GenBank/DDBJ whole genome shotgun (WGS) entry which is preliminary data.</text>
</comment>
<feature type="non-terminal residue" evidence="2">
    <location>
        <position position="1"/>
    </location>
</feature>
<proteinExistence type="predicted"/>
<organism evidence="2">
    <name type="scientific">marine sediment metagenome</name>
    <dbReference type="NCBI Taxonomy" id="412755"/>
    <lineage>
        <taxon>unclassified sequences</taxon>
        <taxon>metagenomes</taxon>
        <taxon>ecological metagenomes</taxon>
    </lineage>
</organism>
<accession>X1QNU3</accession>
<dbReference type="AlphaFoldDB" id="X1QNU3"/>
<gene>
    <name evidence="2" type="ORF">S12H4_09177</name>
</gene>
<protein>
    <recommendedName>
        <fullName evidence="1">GLUG domain-containing protein</fullName>
    </recommendedName>
</protein>
<dbReference type="Gene3D" id="2.160.20.110">
    <property type="match status" value="1"/>
</dbReference>
<dbReference type="EMBL" id="BARW01003676">
    <property type="protein sequence ID" value="GAI69913.1"/>
    <property type="molecule type" value="Genomic_DNA"/>
</dbReference>
<sequence length="183" mass="18925">GDYVGGFVGYFAGGTIDRCYSTSNVIGTSDVGGFVGYAAGTSITNCYAKGNATNTGDSYGCAGFAGGGSSGTTLDDCYSTGIPTGGTYNGGFCGYGSATITDCFWDTETSGTETSDGGTGKTTALMKTKATFTDAGWDFTTPIWYINPTINDGYPAFIGVVTRIKGNPNIDQLIYQHVERMGR</sequence>
<evidence type="ECO:0000259" key="1">
    <source>
        <dbReference type="Pfam" id="PF07581"/>
    </source>
</evidence>
<dbReference type="InterPro" id="IPR011493">
    <property type="entry name" value="GLUG"/>
</dbReference>